<evidence type="ECO:0000313" key="5">
    <source>
        <dbReference type="EMBL" id="MCW7506137.1"/>
    </source>
</evidence>
<dbReference type="InterPro" id="IPR019734">
    <property type="entry name" value="TPR_rpt"/>
</dbReference>
<proteinExistence type="predicted"/>
<dbReference type="RefSeq" id="WP_265359695.1">
    <property type="nucleotide sequence ID" value="NZ_JAMQPR010000003.1"/>
</dbReference>
<sequence>MKKIYILCPLLFTLFCSNADHSNDQKKEALELNKKAISVASYNPKEALELFRKAASLDPKNVDYINNQGAILLTLKEYEKAIPLFKSAIQLDEKYARGHYNLGVCYSEMGDYNSSVKNYKKAILYSPGGENLEARFNLGAAYAKLKKKKEAIQEFKLFLSKAQPSNNQAIEEAKKRIKELEKK</sequence>
<feature type="signal peptide" evidence="4">
    <location>
        <begin position="1"/>
        <end position="19"/>
    </location>
</feature>
<organism evidence="5 6">
    <name type="scientific">Leptospira paudalimensis</name>
    <dbReference type="NCBI Taxonomy" id="2950024"/>
    <lineage>
        <taxon>Bacteria</taxon>
        <taxon>Pseudomonadati</taxon>
        <taxon>Spirochaetota</taxon>
        <taxon>Spirochaetia</taxon>
        <taxon>Leptospirales</taxon>
        <taxon>Leptospiraceae</taxon>
        <taxon>Leptospira</taxon>
    </lineage>
</organism>
<dbReference type="Pfam" id="PF13414">
    <property type="entry name" value="TPR_11"/>
    <property type="match status" value="1"/>
</dbReference>
<evidence type="ECO:0000256" key="2">
    <source>
        <dbReference type="ARBA" id="ARBA00022803"/>
    </source>
</evidence>
<keyword evidence="1" id="KW-0677">Repeat</keyword>
<comment type="caution">
    <text evidence="5">The sequence shown here is derived from an EMBL/GenBank/DDBJ whole genome shotgun (WGS) entry which is preliminary data.</text>
</comment>
<evidence type="ECO:0000256" key="4">
    <source>
        <dbReference type="SAM" id="SignalP"/>
    </source>
</evidence>
<evidence type="ECO:0000256" key="3">
    <source>
        <dbReference type="PROSITE-ProRule" id="PRU00339"/>
    </source>
</evidence>
<feature type="repeat" description="TPR" evidence="3">
    <location>
        <begin position="62"/>
        <end position="95"/>
    </location>
</feature>
<evidence type="ECO:0000313" key="6">
    <source>
        <dbReference type="Proteomes" id="UP001208794"/>
    </source>
</evidence>
<dbReference type="SUPFAM" id="SSF48452">
    <property type="entry name" value="TPR-like"/>
    <property type="match status" value="1"/>
</dbReference>
<accession>A0ABT3MCN3</accession>
<evidence type="ECO:0000256" key="1">
    <source>
        <dbReference type="ARBA" id="ARBA00022737"/>
    </source>
</evidence>
<keyword evidence="6" id="KW-1185">Reference proteome</keyword>
<dbReference type="InterPro" id="IPR050498">
    <property type="entry name" value="Ycf3"/>
</dbReference>
<dbReference type="Gene3D" id="1.25.40.10">
    <property type="entry name" value="Tetratricopeptide repeat domain"/>
    <property type="match status" value="2"/>
</dbReference>
<keyword evidence="4" id="KW-0732">Signal</keyword>
<feature type="chain" id="PRO_5046861724" evidence="4">
    <location>
        <begin position="20"/>
        <end position="183"/>
    </location>
</feature>
<dbReference type="PANTHER" id="PTHR44858:SF1">
    <property type="entry name" value="UDP-N-ACETYLGLUCOSAMINE--PEPTIDE N-ACETYLGLUCOSAMINYLTRANSFERASE SPINDLY-RELATED"/>
    <property type="match status" value="1"/>
</dbReference>
<dbReference type="SMART" id="SM00028">
    <property type="entry name" value="TPR"/>
    <property type="match status" value="4"/>
</dbReference>
<name>A0ABT3MCN3_9LEPT</name>
<dbReference type="PANTHER" id="PTHR44858">
    <property type="entry name" value="TETRATRICOPEPTIDE REPEAT PROTEIN 6"/>
    <property type="match status" value="1"/>
</dbReference>
<dbReference type="PROSITE" id="PS50005">
    <property type="entry name" value="TPR"/>
    <property type="match status" value="2"/>
</dbReference>
<feature type="repeat" description="TPR" evidence="3">
    <location>
        <begin position="96"/>
        <end position="129"/>
    </location>
</feature>
<dbReference type="InterPro" id="IPR011990">
    <property type="entry name" value="TPR-like_helical_dom_sf"/>
</dbReference>
<dbReference type="Proteomes" id="UP001208794">
    <property type="component" value="Unassembled WGS sequence"/>
</dbReference>
<gene>
    <name evidence="5" type="ORF">ND855_18530</name>
</gene>
<reference evidence="5 6" key="1">
    <citation type="submission" date="2022-06" db="EMBL/GenBank/DDBJ databases">
        <title>Leptospira isolates from biofilms formed at urban environments.</title>
        <authorList>
            <person name="Ribeiro P.S."/>
            <person name="Sousa T."/>
            <person name="Carvalho N."/>
            <person name="Aburjaile F."/>
            <person name="Neves F."/>
            <person name="Oliveira D."/>
            <person name="Blanco L."/>
            <person name="Lima J."/>
            <person name="Costa F."/>
            <person name="Brenig B."/>
            <person name="Soares S."/>
            <person name="Ramos R."/>
            <person name="Goes-Neto A."/>
            <person name="Matiuzzi M."/>
            <person name="Azevedo V."/>
            <person name="Ristow P."/>
        </authorList>
    </citation>
    <scope>NUCLEOTIDE SEQUENCE [LARGE SCALE GENOMIC DNA]</scope>
    <source>
        <strain evidence="5 6">VSF14</strain>
    </source>
</reference>
<keyword evidence="2 3" id="KW-0802">TPR repeat</keyword>
<dbReference type="EMBL" id="JAMQPR010000003">
    <property type="protein sequence ID" value="MCW7506137.1"/>
    <property type="molecule type" value="Genomic_DNA"/>
</dbReference>
<dbReference type="Pfam" id="PF13181">
    <property type="entry name" value="TPR_8"/>
    <property type="match status" value="1"/>
</dbReference>
<dbReference type="PROSITE" id="PS50293">
    <property type="entry name" value="TPR_REGION"/>
    <property type="match status" value="1"/>
</dbReference>
<protein>
    <submittedName>
        <fullName evidence="5">Tetratricopeptide repeat protein</fullName>
    </submittedName>
</protein>